<dbReference type="CDD" id="cd16454">
    <property type="entry name" value="RING-H2_PA-TM-RING"/>
    <property type="match status" value="1"/>
</dbReference>
<dbReference type="GO" id="GO:0061630">
    <property type="term" value="F:ubiquitin protein ligase activity"/>
    <property type="evidence" value="ECO:0007669"/>
    <property type="project" value="UniProtKB-EC"/>
</dbReference>
<evidence type="ECO:0000313" key="8">
    <source>
        <dbReference type="EMBL" id="KAK9926815.1"/>
    </source>
</evidence>
<dbReference type="SMART" id="SM00184">
    <property type="entry name" value="RING"/>
    <property type="match status" value="1"/>
</dbReference>
<dbReference type="Pfam" id="PF13639">
    <property type="entry name" value="zf-RING_2"/>
    <property type="match status" value="1"/>
</dbReference>
<dbReference type="SUPFAM" id="SSF57850">
    <property type="entry name" value="RING/U-box"/>
    <property type="match status" value="1"/>
</dbReference>
<organism evidence="8 9">
    <name type="scientific">Rubus argutus</name>
    <name type="common">Southern blackberry</name>
    <dbReference type="NCBI Taxonomy" id="59490"/>
    <lineage>
        <taxon>Eukaryota</taxon>
        <taxon>Viridiplantae</taxon>
        <taxon>Streptophyta</taxon>
        <taxon>Embryophyta</taxon>
        <taxon>Tracheophyta</taxon>
        <taxon>Spermatophyta</taxon>
        <taxon>Magnoliopsida</taxon>
        <taxon>eudicotyledons</taxon>
        <taxon>Gunneridae</taxon>
        <taxon>Pentapetalae</taxon>
        <taxon>rosids</taxon>
        <taxon>fabids</taxon>
        <taxon>Rosales</taxon>
        <taxon>Rosaceae</taxon>
        <taxon>Rosoideae</taxon>
        <taxon>Rosoideae incertae sedis</taxon>
        <taxon>Rubus</taxon>
    </lineage>
</organism>
<dbReference type="PANTHER" id="PTHR15710:SF229">
    <property type="entry name" value="E3 UBIQUITIN-PROTEIN LIGASE RNF181-LIKE"/>
    <property type="match status" value="1"/>
</dbReference>
<evidence type="ECO:0000256" key="6">
    <source>
        <dbReference type="PROSITE-ProRule" id="PRU00175"/>
    </source>
</evidence>
<evidence type="ECO:0000256" key="1">
    <source>
        <dbReference type="ARBA" id="ARBA00000900"/>
    </source>
</evidence>
<comment type="caution">
    <text evidence="8">The sequence shown here is derived from an EMBL/GenBank/DDBJ whole genome shotgun (WGS) entry which is preliminary data.</text>
</comment>
<evidence type="ECO:0000256" key="5">
    <source>
        <dbReference type="ARBA" id="ARBA00022833"/>
    </source>
</evidence>
<keyword evidence="9" id="KW-1185">Reference proteome</keyword>
<keyword evidence="5" id="KW-0862">Zinc</keyword>
<evidence type="ECO:0000256" key="2">
    <source>
        <dbReference type="ARBA" id="ARBA00012483"/>
    </source>
</evidence>
<accession>A0AAW1WRV0</accession>
<dbReference type="PROSITE" id="PS50089">
    <property type="entry name" value="ZF_RING_2"/>
    <property type="match status" value="1"/>
</dbReference>
<protein>
    <recommendedName>
        <fullName evidence="2">RING-type E3 ubiquitin transferase</fullName>
        <ecNumber evidence="2">2.3.2.27</ecNumber>
    </recommendedName>
</protein>
<evidence type="ECO:0000256" key="4">
    <source>
        <dbReference type="ARBA" id="ARBA00022771"/>
    </source>
</evidence>
<dbReference type="Proteomes" id="UP001457282">
    <property type="component" value="Unassembled WGS sequence"/>
</dbReference>
<dbReference type="GO" id="GO:0008270">
    <property type="term" value="F:zinc ion binding"/>
    <property type="evidence" value="ECO:0007669"/>
    <property type="project" value="UniProtKB-KW"/>
</dbReference>
<name>A0AAW1WRV0_RUBAR</name>
<dbReference type="GO" id="GO:0005737">
    <property type="term" value="C:cytoplasm"/>
    <property type="evidence" value="ECO:0007669"/>
    <property type="project" value="TreeGrafter"/>
</dbReference>
<dbReference type="EMBL" id="JBEDUW010000005">
    <property type="protein sequence ID" value="KAK9926815.1"/>
    <property type="molecule type" value="Genomic_DNA"/>
</dbReference>
<keyword evidence="3" id="KW-0479">Metal-binding</keyword>
<proteinExistence type="predicted"/>
<dbReference type="GO" id="GO:0016567">
    <property type="term" value="P:protein ubiquitination"/>
    <property type="evidence" value="ECO:0007669"/>
    <property type="project" value="TreeGrafter"/>
</dbReference>
<evidence type="ECO:0000256" key="3">
    <source>
        <dbReference type="ARBA" id="ARBA00022723"/>
    </source>
</evidence>
<gene>
    <name evidence="8" type="ORF">M0R45_024026</name>
</gene>
<dbReference type="InterPro" id="IPR001841">
    <property type="entry name" value="Znf_RING"/>
</dbReference>
<dbReference type="Gene3D" id="3.30.40.10">
    <property type="entry name" value="Zinc/RING finger domain, C3HC4 (zinc finger)"/>
    <property type="match status" value="1"/>
</dbReference>
<dbReference type="PANTHER" id="PTHR15710">
    <property type="entry name" value="E3 UBIQUITIN-PROTEIN LIGASE PRAJA"/>
    <property type="match status" value="1"/>
</dbReference>
<comment type="catalytic activity">
    <reaction evidence="1">
        <text>S-ubiquitinyl-[E2 ubiquitin-conjugating enzyme]-L-cysteine + [acceptor protein]-L-lysine = [E2 ubiquitin-conjugating enzyme]-L-cysteine + N(6)-ubiquitinyl-[acceptor protein]-L-lysine.</text>
        <dbReference type="EC" id="2.3.2.27"/>
    </reaction>
</comment>
<dbReference type="EC" id="2.3.2.27" evidence="2"/>
<dbReference type="InterPro" id="IPR013083">
    <property type="entry name" value="Znf_RING/FYVE/PHD"/>
</dbReference>
<sequence>MSAETHCFLSSVTQRETSVPGGSGFDTLIRFRLFKVTRNCSCIEAPEPIVDDEANFVTENQASVLSSSFKQLKYRPHYRQVMAQVLSGMGVPGHEHAAIVDKIFEVVKVAVPGVPIIVGIGDVTVRFVDSTCTTSNLGLEDVTVQRCVNDLQEIIDWLTLRDPMDEDTYESIIPATKSSIEGLEKVRLDSSEEAAATVRQEPLCTICIEDLDKGNINDIARLPCSHLYHRDCIVRWLERNRLCPVCRYPIEKVGKPAKGWLHWPNLLILNLV</sequence>
<feature type="domain" description="RING-type" evidence="7">
    <location>
        <begin position="204"/>
        <end position="247"/>
    </location>
</feature>
<evidence type="ECO:0000259" key="7">
    <source>
        <dbReference type="PROSITE" id="PS50089"/>
    </source>
</evidence>
<keyword evidence="4 6" id="KW-0863">Zinc-finger</keyword>
<dbReference type="AlphaFoldDB" id="A0AAW1WRV0"/>
<reference evidence="8 9" key="1">
    <citation type="journal article" date="2023" name="G3 (Bethesda)">
        <title>A chromosome-length genome assembly and annotation of blackberry (Rubus argutus, cv. 'Hillquist').</title>
        <authorList>
            <person name="Bruna T."/>
            <person name="Aryal R."/>
            <person name="Dudchenko O."/>
            <person name="Sargent D.J."/>
            <person name="Mead D."/>
            <person name="Buti M."/>
            <person name="Cavallini A."/>
            <person name="Hytonen T."/>
            <person name="Andres J."/>
            <person name="Pham M."/>
            <person name="Weisz D."/>
            <person name="Mascagni F."/>
            <person name="Usai G."/>
            <person name="Natali L."/>
            <person name="Bassil N."/>
            <person name="Fernandez G.E."/>
            <person name="Lomsadze A."/>
            <person name="Armour M."/>
            <person name="Olukolu B."/>
            <person name="Poorten T."/>
            <person name="Britton C."/>
            <person name="Davik J."/>
            <person name="Ashrafi H."/>
            <person name="Aiden E.L."/>
            <person name="Borodovsky M."/>
            <person name="Worthington M."/>
        </authorList>
    </citation>
    <scope>NUCLEOTIDE SEQUENCE [LARGE SCALE GENOMIC DNA]</scope>
    <source>
        <strain evidence="8">PI 553951</strain>
    </source>
</reference>
<evidence type="ECO:0000313" key="9">
    <source>
        <dbReference type="Proteomes" id="UP001457282"/>
    </source>
</evidence>